<dbReference type="Pfam" id="PF00990">
    <property type="entry name" value="GGDEF"/>
    <property type="match status" value="1"/>
</dbReference>
<dbReference type="Gene3D" id="3.30.450.20">
    <property type="entry name" value="PAS domain"/>
    <property type="match status" value="1"/>
</dbReference>
<evidence type="ECO:0000259" key="3">
    <source>
        <dbReference type="PROSITE" id="PS50887"/>
    </source>
</evidence>
<dbReference type="InterPro" id="IPR035965">
    <property type="entry name" value="PAS-like_dom_sf"/>
</dbReference>
<dbReference type="InterPro" id="IPR000160">
    <property type="entry name" value="GGDEF_dom"/>
</dbReference>
<feature type="domain" description="PAC" evidence="2">
    <location>
        <begin position="197"/>
        <end position="251"/>
    </location>
</feature>
<dbReference type="InterPro" id="IPR000014">
    <property type="entry name" value="PAS"/>
</dbReference>
<dbReference type="Proteomes" id="UP000603234">
    <property type="component" value="Unassembled WGS sequence"/>
</dbReference>
<dbReference type="PROSITE" id="PS50113">
    <property type="entry name" value="PAC"/>
    <property type="match status" value="1"/>
</dbReference>
<dbReference type="InterPro" id="IPR001610">
    <property type="entry name" value="PAC"/>
</dbReference>
<keyword evidence="5" id="KW-1185">Reference proteome</keyword>
<feature type="domain" description="GGDEF" evidence="3">
    <location>
        <begin position="283"/>
        <end position="410"/>
    </location>
</feature>
<dbReference type="EMBL" id="WJBC01000001">
    <property type="protein sequence ID" value="MBC3802978.1"/>
    <property type="molecule type" value="Genomic_DNA"/>
</dbReference>
<dbReference type="InterPro" id="IPR029787">
    <property type="entry name" value="Nucleotide_cyclase"/>
</dbReference>
<sequence length="410" mass="46312">MNDDAKALMNYIKTLLKDGDAPAQLPAAFVGDGDVRELDETLRELRAAAACLRAGDLSRDIDGDGFVLAALQQFQNDFRDFVAHATAASSREVVLDHANVFDNLTRQIETALEKKLKDSEARHRLLMDNANDIISTVDLAGNFTYISPAVERITGFAVDEVMNHYREINYFTPEMLKVMERIMVIVNQVIVTGEPLQPIRYEQLQRCKDGRRIWTDTILTGIYDEDGQLRELLGVTRDITEKARLRDEIQKLSETDKLTQLYNRVRLDRSLAAAFKRATETGLAFSLIMLDVDYFKRVNDHFGHQAGDAMLVELAQIFRDSIRCRDIVGRWGGEEFLFILPETDAAGAMVVAQKIRQAVDERRFGRPKRITVSLGVATYHGDAAVDIIVSRADEALYEAKRKGRNSVQLR</sequence>
<dbReference type="PROSITE" id="PS50112">
    <property type="entry name" value="PAS"/>
    <property type="match status" value="1"/>
</dbReference>
<dbReference type="SMART" id="SM00267">
    <property type="entry name" value="GGDEF"/>
    <property type="match status" value="1"/>
</dbReference>
<dbReference type="Pfam" id="PF00989">
    <property type="entry name" value="PAS"/>
    <property type="match status" value="1"/>
</dbReference>
<dbReference type="PANTHER" id="PTHR45138">
    <property type="entry name" value="REGULATORY COMPONENTS OF SENSORY TRANSDUCTION SYSTEM"/>
    <property type="match status" value="1"/>
</dbReference>
<proteinExistence type="predicted"/>
<dbReference type="CDD" id="cd00130">
    <property type="entry name" value="PAS"/>
    <property type="match status" value="1"/>
</dbReference>
<evidence type="ECO:0000313" key="4">
    <source>
        <dbReference type="EMBL" id="MBC3802978.1"/>
    </source>
</evidence>
<dbReference type="CDD" id="cd01949">
    <property type="entry name" value="GGDEF"/>
    <property type="match status" value="1"/>
</dbReference>
<dbReference type="PANTHER" id="PTHR45138:SF9">
    <property type="entry name" value="DIGUANYLATE CYCLASE DGCM-RELATED"/>
    <property type="match status" value="1"/>
</dbReference>
<dbReference type="SMART" id="SM00091">
    <property type="entry name" value="PAS"/>
    <property type="match status" value="1"/>
</dbReference>
<reference evidence="4 5" key="1">
    <citation type="journal article" date="2020" name="mSystems">
        <title>Defining Genomic and Predicted Metabolic Features of the Acetobacterium Genus.</title>
        <authorList>
            <person name="Ross D.E."/>
            <person name="Marshall C.W."/>
            <person name="Gulliver D."/>
            <person name="May H.D."/>
            <person name="Norman R.S."/>
        </authorList>
    </citation>
    <scope>NUCLEOTIDE SEQUENCE [LARGE SCALE GENOMIC DNA]</scope>
    <source>
        <strain evidence="4 5">DSM 8238</strain>
    </source>
</reference>
<evidence type="ECO:0000259" key="1">
    <source>
        <dbReference type="PROSITE" id="PS50112"/>
    </source>
</evidence>
<dbReference type="InterPro" id="IPR050469">
    <property type="entry name" value="Diguanylate_Cyclase"/>
</dbReference>
<accession>A0ABR6WRK0</accession>
<feature type="domain" description="PAS" evidence="1">
    <location>
        <begin position="119"/>
        <end position="193"/>
    </location>
</feature>
<protein>
    <submittedName>
        <fullName evidence="4">Diguanylate cyclase</fullName>
    </submittedName>
</protein>
<dbReference type="InterPro" id="IPR013767">
    <property type="entry name" value="PAS_fold"/>
</dbReference>
<dbReference type="Gene3D" id="3.30.70.270">
    <property type="match status" value="1"/>
</dbReference>
<dbReference type="InterPro" id="IPR000700">
    <property type="entry name" value="PAS-assoc_C"/>
</dbReference>
<comment type="caution">
    <text evidence="4">The sequence shown here is derived from an EMBL/GenBank/DDBJ whole genome shotgun (WGS) entry which is preliminary data.</text>
</comment>
<dbReference type="SMART" id="SM00086">
    <property type="entry name" value="PAC"/>
    <property type="match status" value="1"/>
</dbReference>
<dbReference type="InterPro" id="IPR043128">
    <property type="entry name" value="Rev_trsase/Diguanyl_cyclase"/>
</dbReference>
<dbReference type="SUPFAM" id="SSF55073">
    <property type="entry name" value="Nucleotide cyclase"/>
    <property type="match status" value="1"/>
</dbReference>
<dbReference type="SUPFAM" id="SSF55785">
    <property type="entry name" value="PYP-like sensor domain (PAS domain)"/>
    <property type="match status" value="1"/>
</dbReference>
<evidence type="ECO:0000313" key="5">
    <source>
        <dbReference type="Proteomes" id="UP000603234"/>
    </source>
</evidence>
<organism evidence="4 5">
    <name type="scientific">Acetobacterium fimetarium</name>
    <dbReference type="NCBI Taxonomy" id="52691"/>
    <lineage>
        <taxon>Bacteria</taxon>
        <taxon>Bacillati</taxon>
        <taxon>Bacillota</taxon>
        <taxon>Clostridia</taxon>
        <taxon>Eubacteriales</taxon>
        <taxon>Eubacteriaceae</taxon>
        <taxon>Acetobacterium</taxon>
    </lineage>
</organism>
<gene>
    <name evidence="4" type="ORF">GH808_00785</name>
</gene>
<evidence type="ECO:0000259" key="2">
    <source>
        <dbReference type="PROSITE" id="PS50113"/>
    </source>
</evidence>
<dbReference type="PROSITE" id="PS50887">
    <property type="entry name" value="GGDEF"/>
    <property type="match status" value="1"/>
</dbReference>
<dbReference type="NCBIfam" id="TIGR00229">
    <property type="entry name" value="sensory_box"/>
    <property type="match status" value="1"/>
</dbReference>
<dbReference type="NCBIfam" id="TIGR00254">
    <property type="entry name" value="GGDEF"/>
    <property type="match status" value="1"/>
</dbReference>
<name>A0ABR6WRK0_9FIRM</name>
<dbReference type="RefSeq" id="WP_186840899.1">
    <property type="nucleotide sequence ID" value="NZ_WJBC01000001.1"/>
</dbReference>